<dbReference type="EMBL" id="FUXP01000001">
    <property type="protein sequence ID" value="SJZ62273.1"/>
    <property type="molecule type" value="Genomic_DNA"/>
</dbReference>
<keyword evidence="4" id="KW-1185">Reference proteome</keyword>
<dbReference type="Gene3D" id="1.10.287.70">
    <property type="match status" value="1"/>
</dbReference>
<protein>
    <submittedName>
        <fullName evidence="3">Ion channel</fullName>
    </submittedName>
</protein>
<dbReference type="STRING" id="1122188.SAMN02745674_00293"/>
<sequence length="362" mass="39293">MPEGVMEILGGALVVLALVDVFLTVLYSRAGVGLLTPRLYRGTWALFKAVGGVAGRHKDAVLSFSGPAMMLLTVGMWFLLLLLGFSLIVWPALGVSVTKSSGATPTDWWTAVYYTGYSLTTLGTGDLVPNSAFYRLLMVAKALVGFSIITLTLTYFMSVYSALVRRNTLAQVLHHLSGGTGGAVQLLVRVHTSGWLKGGQGGFMDVGMQTLDLLESHHSYPVLHYFRMRDPRYSMARIALLVLEPLTLARSALAEPPGKLMSRAEISMLWGSGTDLLGQTGRSLLGAQALGQDDPVKRSRFPDAFQRLREAGLEVADDPGKAEESYHCLRGQWVGAAYAFAEMMAHPWDEIEPPKAERSGGR</sequence>
<accession>A0A1T4M5L6</accession>
<keyword evidence="1" id="KW-0812">Transmembrane</keyword>
<evidence type="ECO:0000259" key="2">
    <source>
        <dbReference type="Pfam" id="PF07885"/>
    </source>
</evidence>
<keyword evidence="1" id="KW-1133">Transmembrane helix</keyword>
<dbReference type="OrthoDB" id="3422146at2"/>
<feature type="domain" description="Potassium channel" evidence="2">
    <location>
        <begin position="89"/>
        <end position="160"/>
    </location>
</feature>
<evidence type="ECO:0000313" key="3">
    <source>
        <dbReference type="EMBL" id="SJZ62273.1"/>
    </source>
</evidence>
<feature type="transmembrane region" description="Helical" evidence="1">
    <location>
        <begin position="6"/>
        <end position="28"/>
    </location>
</feature>
<keyword evidence="1" id="KW-0472">Membrane</keyword>
<dbReference type="Proteomes" id="UP000190061">
    <property type="component" value="Unassembled WGS sequence"/>
</dbReference>
<proteinExistence type="predicted"/>
<dbReference type="SUPFAM" id="SSF81324">
    <property type="entry name" value="Voltage-gated potassium channels"/>
    <property type="match status" value="1"/>
</dbReference>
<dbReference type="Pfam" id="PF07885">
    <property type="entry name" value="Ion_trans_2"/>
    <property type="match status" value="1"/>
</dbReference>
<evidence type="ECO:0000256" key="1">
    <source>
        <dbReference type="SAM" id="Phobius"/>
    </source>
</evidence>
<organism evidence="3 4">
    <name type="scientific">Lysobacter spongiicola DSM 21749</name>
    <dbReference type="NCBI Taxonomy" id="1122188"/>
    <lineage>
        <taxon>Bacteria</taxon>
        <taxon>Pseudomonadati</taxon>
        <taxon>Pseudomonadota</taxon>
        <taxon>Gammaproteobacteria</taxon>
        <taxon>Lysobacterales</taxon>
        <taxon>Lysobacteraceae</taxon>
        <taxon>Novilysobacter</taxon>
    </lineage>
</organism>
<reference evidence="3 4" key="1">
    <citation type="submission" date="2017-02" db="EMBL/GenBank/DDBJ databases">
        <authorList>
            <person name="Peterson S.W."/>
        </authorList>
    </citation>
    <scope>NUCLEOTIDE SEQUENCE [LARGE SCALE GENOMIC DNA]</scope>
    <source>
        <strain evidence="3 4">DSM 21749</strain>
    </source>
</reference>
<feature type="transmembrane region" description="Helical" evidence="1">
    <location>
        <begin position="68"/>
        <end position="93"/>
    </location>
</feature>
<dbReference type="AlphaFoldDB" id="A0A1T4M5L6"/>
<evidence type="ECO:0000313" key="4">
    <source>
        <dbReference type="Proteomes" id="UP000190061"/>
    </source>
</evidence>
<gene>
    <name evidence="3" type="ORF">SAMN02745674_00293</name>
</gene>
<dbReference type="RefSeq" id="WP_159447320.1">
    <property type="nucleotide sequence ID" value="NZ_FUXP01000001.1"/>
</dbReference>
<feature type="transmembrane region" description="Helical" evidence="1">
    <location>
        <begin position="132"/>
        <end position="156"/>
    </location>
</feature>
<name>A0A1T4M5L6_9GAMM</name>
<dbReference type="InterPro" id="IPR013099">
    <property type="entry name" value="K_chnl_dom"/>
</dbReference>